<feature type="region of interest" description="Disordered" evidence="1">
    <location>
        <begin position="1"/>
        <end position="115"/>
    </location>
</feature>
<gene>
    <name evidence="2" type="ORF">SKAU_G00318720</name>
</gene>
<name>A0A9Q1ET34_SYNKA</name>
<organism evidence="2 3">
    <name type="scientific">Synaphobranchus kaupii</name>
    <name type="common">Kaup's arrowtooth eel</name>
    <dbReference type="NCBI Taxonomy" id="118154"/>
    <lineage>
        <taxon>Eukaryota</taxon>
        <taxon>Metazoa</taxon>
        <taxon>Chordata</taxon>
        <taxon>Craniata</taxon>
        <taxon>Vertebrata</taxon>
        <taxon>Euteleostomi</taxon>
        <taxon>Actinopterygii</taxon>
        <taxon>Neopterygii</taxon>
        <taxon>Teleostei</taxon>
        <taxon>Anguilliformes</taxon>
        <taxon>Synaphobranchidae</taxon>
        <taxon>Synaphobranchus</taxon>
    </lineage>
</organism>
<sequence>MTRHPDRGNLCGRTEALRPTRHRAESGRGLRIRFTAVTQFSNAGGKKKKKRKDEEERSGRKETSKDEAEFPAPSPGGGEKFPHEAKDTAKYNIIQDRLQQPHLHSQGTEGALEKD</sequence>
<evidence type="ECO:0000313" key="3">
    <source>
        <dbReference type="Proteomes" id="UP001152622"/>
    </source>
</evidence>
<keyword evidence="3" id="KW-1185">Reference proteome</keyword>
<reference evidence="2" key="1">
    <citation type="journal article" date="2023" name="Science">
        <title>Genome structures resolve the early diversification of teleost fishes.</title>
        <authorList>
            <person name="Parey E."/>
            <person name="Louis A."/>
            <person name="Montfort J."/>
            <person name="Bouchez O."/>
            <person name="Roques C."/>
            <person name="Iampietro C."/>
            <person name="Lluch J."/>
            <person name="Castinel A."/>
            <person name="Donnadieu C."/>
            <person name="Desvignes T."/>
            <person name="Floi Bucao C."/>
            <person name="Jouanno E."/>
            <person name="Wen M."/>
            <person name="Mejri S."/>
            <person name="Dirks R."/>
            <person name="Jansen H."/>
            <person name="Henkel C."/>
            <person name="Chen W.J."/>
            <person name="Zahm M."/>
            <person name="Cabau C."/>
            <person name="Klopp C."/>
            <person name="Thompson A.W."/>
            <person name="Robinson-Rechavi M."/>
            <person name="Braasch I."/>
            <person name="Lecointre G."/>
            <person name="Bobe J."/>
            <person name="Postlethwait J.H."/>
            <person name="Berthelot C."/>
            <person name="Roest Crollius H."/>
            <person name="Guiguen Y."/>
        </authorList>
    </citation>
    <scope>NUCLEOTIDE SEQUENCE</scope>
    <source>
        <strain evidence="2">WJC10195</strain>
    </source>
</reference>
<evidence type="ECO:0000256" key="1">
    <source>
        <dbReference type="SAM" id="MobiDB-lite"/>
    </source>
</evidence>
<comment type="caution">
    <text evidence="2">The sequence shown here is derived from an EMBL/GenBank/DDBJ whole genome shotgun (WGS) entry which is preliminary data.</text>
</comment>
<dbReference type="Proteomes" id="UP001152622">
    <property type="component" value="Chromosome 13"/>
</dbReference>
<dbReference type="AlphaFoldDB" id="A0A9Q1ET34"/>
<feature type="compositionally biased region" description="Basic and acidic residues" evidence="1">
    <location>
        <begin position="52"/>
        <end position="68"/>
    </location>
</feature>
<accession>A0A9Q1ET34</accession>
<dbReference type="EMBL" id="JAINUF010000013">
    <property type="protein sequence ID" value="KAJ8344543.1"/>
    <property type="molecule type" value="Genomic_DNA"/>
</dbReference>
<proteinExistence type="predicted"/>
<feature type="compositionally biased region" description="Basic and acidic residues" evidence="1">
    <location>
        <begin position="80"/>
        <end position="89"/>
    </location>
</feature>
<evidence type="ECO:0000313" key="2">
    <source>
        <dbReference type="EMBL" id="KAJ8344543.1"/>
    </source>
</evidence>
<feature type="compositionally biased region" description="Basic and acidic residues" evidence="1">
    <location>
        <begin position="15"/>
        <end position="28"/>
    </location>
</feature>
<protein>
    <submittedName>
        <fullName evidence="2">Uncharacterized protein</fullName>
    </submittedName>
</protein>